<reference evidence="1" key="1">
    <citation type="journal article" date="2014" name="Int. J. Syst. Evol. Microbiol.">
        <title>Complete genome sequence of Corynebacterium casei LMG S-19264T (=DSM 44701T), isolated from a smear-ripened cheese.</title>
        <authorList>
            <consortium name="US DOE Joint Genome Institute (JGI-PGF)"/>
            <person name="Walter F."/>
            <person name="Albersmeier A."/>
            <person name="Kalinowski J."/>
            <person name="Ruckert C."/>
        </authorList>
    </citation>
    <scope>NUCLEOTIDE SEQUENCE</scope>
    <source>
        <strain evidence="1">CGMCC 1.16067</strain>
    </source>
</reference>
<keyword evidence="2" id="KW-1185">Reference proteome</keyword>
<gene>
    <name evidence="1" type="ORF">GCM10011519_19920</name>
</gene>
<evidence type="ECO:0000313" key="1">
    <source>
        <dbReference type="EMBL" id="GGF46056.1"/>
    </source>
</evidence>
<dbReference type="InterPro" id="IPR009959">
    <property type="entry name" value="Cyclase_SnoaL-like"/>
</dbReference>
<evidence type="ECO:0000313" key="2">
    <source>
        <dbReference type="Proteomes" id="UP000649179"/>
    </source>
</evidence>
<protein>
    <recommendedName>
        <fullName evidence="3">Ester cyclase</fullName>
    </recommendedName>
</protein>
<dbReference type="SUPFAM" id="SSF54427">
    <property type="entry name" value="NTF2-like"/>
    <property type="match status" value="1"/>
</dbReference>
<dbReference type="InterPro" id="IPR032710">
    <property type="entry name" value="NTF2-like_dom_sf"/>
</dbReference>
<accession>A0A917F2B9</accession>
<name>A0A917F2B9_9ACTN</name>
<dbReference type="Proteomes" id="UP000649179">
    <property type="component" value="Unassembled WGS sequence"/>
</dbReference>
<reference evidence="1" key="2">
    <citation type="submission" date="2020-09" db="EMBL/GenBank/DDBJ databases">
        <authorList>
            <person name="Sun Q."/>
            <person name="Zhou Y."/>
        </authorList>
    </citation>
    <scope>NUCLEOTIDE SEQUENCE</scope>
    <source>
        <strain evidence="1">CGMCC 1.16067</strain>
    </source>
</reference>
<dbReference type="GO" id="GO:0030638">
    <property type="term" value="P:polyketide metabolic process"/>
    <property type="evidence" value="ECO:0007669"/>
    <property type="project" value="InterPro"/>
</dbReference>
<dbReference type="Pfam" id="PF07366">
    <property type="entry name" value="SnoaL"/>
    <property type="match status" value="1"/>
</dbReference>
<comment type="caution">
    <text evidence="1">The sequence shown here is derived from an EMBL/GenBank/DDBJ whole genome shotgun (WGS) entry which is preliminary data.</text>
</comment>
<dbReference type="EMBL" id="BMKQ01000001">
    <property type="protein sequence ID" value="GGF46056.1"/>
    <property type="molecule type" value="Genomic_DNA"/>
</dbReference>
<organism evidence="1 2">
    <name type="scientific">Marmoricola endophyticus</name>
    <dbReference type="NCBI Taxonomy" id="2040280"/>
    <lineage>
        <taxon>Bacteria</taxon>
        <taxon>Bacillati</taxon>
        <taxon>Actinomycetota</taxon>
        <taxon>Actinomycetes</taxon>
        <taxon>Propionibacteriales</taxon>
        <taxon>Nocardioidaceae</taxon>
        <taxon>Marmoricola</taxon>
    </lineage>
</organism>
<sequence>MFTGHFTGTYQGTQGKGQDIRFDAIDIQHVGNGRTITEDWHLEDNLTFLQQAGIVKS</sequence>
<evidence type="ECO:0008006" key="3">
    <source>
        <dbReference type="Google" id="ProtNLM"/>
    </source>
</evidence>
<dbReference type="AlphaFoldDB" id="A0A917F2B9"/>
<proteinExistence type="predicted"/>
<dbReference type="Gene3D" id="3.10.450.50">
    <property type="match status" value="1"/>
</dbReference>